<dbReference type="Proteomes" id="UP001168990">
    <property type="component" value="Unassembled WGS sequence"/>
</dbReference>
<reference evidence="2" key="2">
    <citation type="submission" date="2023-03" db="EMBL/GenBank/DDBJ databases">
        <authorList>
            <person name="Inwood S.N."/>
            <person name="Skelly J.G."/>
            <person name="Guhlin J."/>
            <person name="Harrop T.W.R."/>
            <person name="Goldson S.G."/>
            <person name="Dearden P.K."/>
        </authorList>
    </citation>
    <scope>NUCLEOTIDE SEQUENCE</scope>
    <source>
        <strain evidence="2">Irish</strain>
        <tissue evidence="2">Whole body</tissue>
    </source>
</reference>
<organism evidence="2 3">
    <name type="scientific">Microctonus aethiopoides</name>
    <dbReference type="NCBI Taxonomy" id="144406"/>
    <lineage>
        <taxon>Eukaryota</taxon>
        <taxon>Metazoa</taxon>
        <taxon>Ecdysozoa</taxon>
        <taxon>Arthropoda</taxon>
        <taxon>Hexapoda</taxon>
        <taxon>Insecta</taxon>
        <taxon>Pterygota</taxon>
        <taxon>Neoptera</taxon>
        <taxon>Endopterygota</taxon>
        <taxon>Hymenoptera</taxon>
        <taxon>Apocrita</taxon>
        <taxon>Ichneumonoidea</taxon>
        <taxon>Braconidae</taxon>
        <taxon>Euphorinae</taxon>
        <taxon>Microctonus</taxon>
    </lineage>
</organism>
<sequence>MSQNKRISRETGAISLDENLFDEEMQYLSTLTRNDRGTTAESFHVSDSDGDCPGMSVTTSRSASRPPNRSRPAESTNGTMNMVLHELREMKELLVQNKQQNDRIENSLNKLLRYRRPLARRGSKPAGFPLNSVDEIRRFEEVDDEEYDAVVDYCVWLAGCTPCECANAYVKNLLRDNVLQHVTWHGSHDTFALKGTRLVEAFEEAMNNNKKFGKINSADLGTTQEIHLETSIQLNVVVLIIEFQPAIPQATLLGDMNGQQCASKLGSLKKFCESYKDHNFKRGNDKRAWQHFQ</sequence>
<protein>
    <submittedName>
        <fullName evidence="2">Uncharacterized protein</fullName>
    </submittedName>
</protein>
<comment type="caution">
    <text evidence="2">The sequence shown here is derived from an EMBL/GenBank/DDBJ whole genome shotgun (WGS) entry which is preliminary data.</text>
</comment>
<keyword evidence="3" id="KW-1185">Reference proteome</keyword>
<accession>A0AA39FGW4</accession>
<proteinExistence type="predicted"/>
<dbReference type="EMBL" id="JAQQBS010000590">
    <property type="protein sequence ID" value="KAK0169365.1"/>
    <property type="molecule type" value="Genomic_DNA"/>
</dbReference>
<evidence type="ECO:0000313" key="2">
    <source>
        <dbReference type="EMBL" id="KAK0169365.1"/>
    </source>
</evidence>
<gene>
    <name evidence="2" type="ORF">PV328_012141</name>
</gene>
<evidence type="ECO:0000256" key="1">
    <source>
        <dbReference type="SAM" id="MobiDB-lite"/>
    </source>
</evidence>
<dbReference type="AlphaFoldDB" id="A0AA39FGW4"/>
<name>A0AA39FGW4_9HYME</name>
<evidence type="ECO:0000313" key="3">
    <source>
        <dbReference type="Proteomes" id="UP001168990"/>
    </source>
</evidence>
<reference evidence="2" key="1">
    <citation type="journal article" date="2023" name="bioRxiv">
        <title>Scaffold-level genome assemblies of two parasitoid biocontrol wasps reveal the parthenogenesis mechanism and an associated novel virus.</title>
        <authorList>
            <person name="Inwood S."/>
            <person name="Skelly J."/>
            <person name="Guhlin J."/>
            <person name="Harrop T."/>
            <person name="Goldson S."/>
            <person name="Dearden P."/>
        </authorList>
    </citation>
    <scope>NUCLEOTIDE SEQUENCE</scope>
    <source>
        <strain evidence="2">Irish</strain>
        <tissue evidence="2">Whole body</tissue>
    </source>
</reference>
<feature type="region of interest" description="Disordered" evidence="1">
    <location>
        <begin position="40"/>
        <end position="79"/>
    </location>
</feature>
<feature type="non-terminal residue" evidence="2">
    <location>
        <position position="1"/>
    </location>
</feature>